<dbReference type="PANTHER" id="PTHR11785">
    <property type="entry name" value="AMINO ACID TRANSPORTER"/>
    <property type="match status" value="1"/>
</dbReference>
<feature type="non-terminal residue" evidence="2">
    <location>
        <position position="106"/>
    </location>
</feature>
<evidence type="ECO:0000313" key="2">
    <source>
        <dbReference type="EMBL" id="GFT83829.1"/>
    </source>
</evidence>
<dbReference type="PANTHER" id="PTHR11785:SF512">
    <property type="entry name" value="SOBREMESA, ISOFORM B"/>
    <property type="match status" value="1"/>
</dbReference>
<reference evidence="2" key="1">
    <citation type="submission" date="2020-08" db="EMBL/GenBank/DDBJ databases">
        <title>Multicomponent nature underlies the extraordinary mechanical properties of spider dragline silk.</title>
        <authorList>
            <person name="Kono N."/>
            <person name="Nakamura H."/>
            <person name="Mori M."/>
            <person name="Yoshida Y."/>
            <person name="Ohtoshi R."/>
            <person name="Malay A.D."/>
            <person name="Moran D.A.P."/>
            <person name="Tomita M."/>
            <person name="Numata K."/>
            <person name="Arakawa K."/>
        </authorList>
    </citation>
    <scope>NUCLEOTIDE SEQUENCE</scope>
</reference>
<keyword evidence="3" id="KW-1185">Reference proteome</keyword>
<protein>
    <submittedName>
        <fullName evidence="2">B(0,+)-type amino acid transporter 1</fullName>
    </submittedName>
</protein>
<dbReference type="Proteomes" id="UP000887013">
    <property type="component" value="Unassembled WGS sequence"/>
</dbReference>
<proteinExistence type="predicted"/>
<accession>A0A8X6PVV1</accession>
<evidence type="ECO:0000256" key="1">
    <source>
        <dbReference type="SAM" id="SignalP"/>
    </source>
</evidence>
<dbReference type="GO" id="GO:0015179">
    <property type="term" value="F:L-amino acid transmembrane transporter activity"/>
    <property type="evidence" value="ECO:0007669"/>
    <property type="project" value="TreeGrafter"/>
</dbReference>
<comment type="caution">
    <text evidence="2">The sequence shown here is derived from an EMBL/GenBank/DDBJ whole genome shotgun (WGS) entry which is preliminary data.</text>
</comment>
<feature type="chain" id="PRO_5036455280" evidence="1">
    <location>
        <begin position="25"/>
        <end position="106"/>
    </location>
</feature>
<keyword evidence="1" id="KW-0732">Signal</keyword>
<sequence length="106" mass="11293">GFANYMLGPVAFIIPILVAASAYGASNGTCLIASRLPFVAAREGHSAELMSYVQVNRLTPAPSLIFNITDLKKGLPTRDGSGEPASYPAKFKFSCKASPFFHRKVG</sequence>
<dbReference type="AlphaFoldDB" id="A0A8X6PVV1"/>
<feature type="signal peptide" evidence="1">
    <location>
        <begin position="1"/>
        <end position="24"/>
    </location>
</feature>
<dbReference type="InterPro" id="IPR050598">
    <property type="entry name" value="AminoAcid_Transporter"/>
</dbReference>
<gene>
    <name evidence="2" type="primary">SLC7A9_3</name>
    <name evidence="2" type="ORF">NPIL_345271</name>
</gene>
<dbReference type="OrthoDB" id="6494821at2759"/>
<organism evidence="2 3">
    <name type="scientific">Nephila pilipes</name>
    <name type="common">Giant wood spider</name>
    <name type="synonym">Nephila maculata</name>
    <dbReference type="NCBI Taxonomy" id="299642"/>
    <lineage>
        <taxon>Eukaryota</taxon>
        <taxon>Metazoa</taxon>
        <taxon>Ecdysozoa</taxon>
        <taxon>Arthropoda</taxon>
        <taxon>Chelicerata</taxon>
        <taxon>Arachnida</taxon>
        <taxon>Araneae</taxon>
        <taxon>Araneomorphae</taxon>
        <taxon>Entelegynae</taxon>
        <taxon>Araneoidea</taxon>
        <taxon>Nephilidae</taxon>
        <taxon>Nephila</taxon>
    </lineage>
</organism>
<name>A0A8X6PVV1_NEPPI</name>
<evidence type="ECO:0000313" key="3">
    <source>
        <dbReference type="Proteomes" id="UP000887013"/>
    </source>
</evidence>
<dbReference type="EMBL" id="BMAW01023673">
    <property type="protein sequence ID" value="GFT83829.1"/>
    <property type="molecule type" value="Genomic_DNA"/>
</dbReference>
<dbReference type="Gene3D" id="1.20.1740.10">
    <property type="entry name" value="Amino acid/polyamine transporter I"/>
    <property type="match status" value="1"/>
</dbReference>